<evidence type="ECO:0000313" key="4">
    <source>
        <dbReference type="Proteomes" id="UP000190037"/>
    </source>
</evidence>
<evidence type="ECO:0000313" key="3">
    <source>
        <dbReference type="EMBL" id="OPC83004.1"/>
    </source>
</evidence>
<feature type="domain" description="DUF7426" evidence="2">
    <location>
        <begin position="13"/>
        <end position="132"/>
    </location>
</feature>
<evidence type="ECO:0000256" key="1">
    <source>
        <dbReference type="SAM" id="MobiDB-lite"/>
    </source>
</evidence>
<feature type="compositionally biased region" description="Basic residues" evidence="1">
    <location>
        <begin position="136"/>
        <end position="147"/>
    </location>
</feature>
<dbReference type="Pfam" id="PF24201">
    <property type="entry name" value="DUF7426"/>
    <property type="match status" value="1"/>
</dbReference>
<name>A0A1T3P1X8_9ACTN</name>
<accession>A0A1T3P1X8</accession>
<protein>
    <recommendedName>
        <fullName evidence="2">DUF7426 domain-containing protein</fullName>
    </recommendedName>
</protein>
<keyword evidence="4" id="KW-1185">Reference proteome</keyword>
<sequence>MGLPDLDQLGLTGEYLELPIKGTRYRFKMVNARLGRALVKAASTGRMDSELLGDDQTAAEYKQLLGEHYTTLLDMLDDREFMHVCTVLVTWVIAGKDLAERVWTGADPRRAPAGGNSSAGAPARTASTSTTSTRTGRPRSRGNRRRR</sequence>
<dbReference type="RefSeq" id="WP_078977303.1">
    <property type="nucleotide sequence ID" value="NZ_MWQN01000001.1"/>
</dbReference>
<dbReference type="InterPro" id="IPR055849">
    <property type="entry name" value="DUF7426"/>
</dbReference>
<feature type="region of interest" description="Disordered" evidence="1">
    <location>
        <begin position="106"/>
        <end position="147"/>
    </location>
</feature>
<comment type="caution">
    <text evidence="3">The sequence shown here is derived from an EMBL/GenBank/DDBJ whole genome shotgun (WGS) entry which is preliminary data.</text>
</comment>
<dbReference type="Proteomes" id="UP000190037">
    <property type="component" value="Unassembled WGS sequence"/>
</dbReference>
<dbReference type="AlphaFoldDB" id="A0A1T3P1X8"/>
<reference evidence="3 4" key="1">
    <citation type="submission" date="2017-03" db="EMBL/GenBank/DDBJ databases">
        <title>Draft genome sequence of Streptomyces scabrisporus NF3, endophyte isolated from Amphipterygium adstringens.</title>
        <authorList>
            <person name="Vazquez M."/>
            <person name="Ceapa C.D."/>
            <person name="Rodriguez Luna D."/>
            <person name="Sanchez Esquivel S."/>
        </authorList>
    </citation>
    <scope>NUCLEOTIDE SEQUENCE [LARGE SCALE GENOMIC DNA]</scope>
    <source>
        <strain evidence="3 4">NF3</strain>
    </source>
</reference>
<evidence type="ECO:0000259" key="2">
    <source>
        <dbReference type="Pfam" id="PF24201"/>
    </source>
</evidence>
<dbReference type="EMBL" id="MWQN01000001">
    <property type="protein sequence ID" value="OPC83004.1"/>
    <property type="molecule type" value="Genomic_DNA"/>
</dbReference>
<gene>
    <name evidence="3" type="ORF">B4N89_20540</name>
</gene>
<organism evidence="3 4">
    <name type="scientific">Embleya scabrispora</name>
    <dbReference type="NCBI Taxonomy" id="159449"/>
    <lineage>
        <taxon>Bacteria</taxon>
        <taxon>Bacillati</taxon>
        <taxon>Actinomycetota</taxon>
        <taxon>Actinomycetes</taxon>
        <taxon>Kitasatosporales</taxon>
        <taxon>Streptomycetaceae</taxon>
        <taxon>Embleya</taxon>
    </lineage>
</organism>
<dbReference type="STRING" id="159449.B4N89_20540"/>
<feature type="compositionally biased region" description="Low complexity" evidence="1">
    <location>
        <begin position="111"/>
        <end position="135"/>
    </location>
</feature>
<proteinExistence type="predicted"/>